<dbReference type="Pfam" id="PF10248">
    <property type="entry name" value="Mlf1IP"/>
    <property type="match status" value="1"/>
</dbReference>
<protein>
    <recommendedName>
        <fullName evidence="8">Myeloid leukemia factor</fullName>
    </recommendedName>
</protein>
<evidence type="ECO:0008006" key="8">
    <source>
        <dbReference type="Google" id="ProtNLM"/>
    </source>
</evidence>
<evidence type="ECO:0000256" key="4">
    <source>
        <dbReference type="ARBA" id="ARBA00022553"/>
    </source>
</evidence>
<evidence type="ECO:0000256" key="5">
    <source>
        <dbReference type="SAM" id="MobiDB-lite"/>
    </source>
</evidence>
<evidence type="ECO:0000313" key="6">
    <source>
        <dbReference type="EMBL" id="CAH0772781.1"/>
    </source>
</evidence>
<gene>
    <name evidence="6" type="ORF">BEMITA_LOCUS9350</name>
</gene>
<evidence type="ECO:0000256" key="2">
    <source>
        <dbReference type="ARBA" id="ARBA00008332"/>
    </source>
</evidence>
<name>A0A9P0CCM4_BEMTA</name>
<dbReference type="Proteomes" id="UP001152759">
    <property type="component" value="Chromosome 5"/>
</dbReference>
<dbReference type="OrthoDB" id="8707547at2759"/>
<reference evidence="6" key="1">
    <citation type="submission" date="2021-12" db="EMBL/GenBank/DDBJ databases">
        <authorList>
            <person name="King R."/>
        </authorList>
    </citation>
    <scope>NUCLEOTIDE SEQUENCE</scope>
</reference>
<dbReference type="GO" id="GO:0005737">
    <property type="term" value="C:cytoplasm"/>
    <property type="evidence" value="ECO:0007669"/>
    <property type="project" value="UniProtKB-SubCell"/>
</dbReference>
<proteinExistence type="inferred from homology"/>
<accession>A0A9P0CCM4</accession>
<dbReference type="EMBL" id="OU963866">
    <property type="protein sequence ID" value="CAH0772781.1"/>
    <property type="molecule type" value="Genomic_DNA"/>
</dbReference>
<keyword evidence="7" id="KW-1185">Reference proteome</keyword>
<comment type="subcellular location">
    <subcellularLocation>
        <location evidence="1">Cytoplasm</location>
    </subcellularLocation>
</comment>
<keyword evidence="3" id="KW-0963">Cytoplasm</keyword>
<feature type="region of interest" description="Disordered" evidence="5">
    <location>
        <begin position="191"/>
        <end position="231"/>
    </location>
</feature>
<evidence type="ECO:0000256" key="1">
    <source>
        <dbReference type="ARBA" id="ARBA00004496"/>
    </source>
</evidence>
<feature type="compositionally biased region" description="Low complexity" evidence="5">
    <location>
        <begin position="94"/>
        <end position="103"/>
    </location>
</feature>
<organism evidence="6 7">
    <name type="scientific">Bemisia tabaci</name>
    <name type="common">Sweetpotato whitefly</name>
    <name type="synonym">Aleurodes tabaci</name>
    <dbReference type="NCBI Taxonomy" id="7038"/>
    <lineage>
        <taxon>Eukaryota</taxon>
        <taxon>Metazoa</taxon>
        <taxon>Ecdysozoa</taxon>
        <taxon>Arthropoda</taxon>
        <taxon>Hexapoda</taxon>
        <taxon>Insecta</taxon>
        <taxon>Pterygota</taxon>
        <taxon>Neoptera</taxon>
        <taxon>Paraneoptera</taxon>
        <taxon>Hemiptera</taxon>
        <taxon>Sternorrhyncha</taxon>
        <taxon>Aleyrodoidea</taxon>
        <taxon>Aleyrodidae</taxon>
        <taxon>Aleyrodinae</taxon>
        <taxon>Bemisia</taxon>
    </lineage>
</organism>
<feature type="region of interest" description="Disordered" evidence="5">
    <location>
        <begin position="94"/>
        <end position="133"/>
    </location>
</feature>
<feature type="compositionally biased region" description="Polar residues" evidence="5">
    <location>
        <begin position="215"/>
        <end position="231"/>
    </location>
</feature>
<dbReference type="AlphaFoldDB" id="A0A9P0CCM4"/>
<dbReference type="PANTHER" id="PTHR13105">
    <property type="entry name" value="MYELOID LEUKEMIA FACTOR"/>
    <property type="match status" value="1"/>
</dbReference>
<evidence type="ECO:0000313" key="7">
    <source>
        <dbReference type="Proteomes" id="UP001152759"/>
    </source>
</evidence>
<keyword evidence="4" id="KW-0597">Phosphoprotein</keyword>
<comment type="similarity">
    <text evidence="2">Belongs to the MLF family.</text>
</comment>
<evidence type="ECO:0000256" key="3">
    <source>
        <dbReference type="ARBA" id="ARBA00022490"/>
    </source>
</evidence>
<dbReference type="InterPro" id="IPR019376">
    <property type="entry name" value="Myeloid_leukemia_factor"/>
</dbReference>
<sequence length="231" mass="26180">MFGSMMGGFDMGMGFDDDDMFGNPFRQMNNMMNSMLANPFGGMFGQNMLMDPSQQQRRGHHRNNDMMMPFGGMFGGMQQLMSQMNTDPNCHSFSSSSVMTMTSGPDGRPQVYQASSSTRQGPGGVKETKKTLCDSRKGIKKMQIGHHIGERAHVIEREQDLNSGQQEENQEFINLEEDEADSFNHEWMQKTQRYSRRGQHDAIGYGSPRHHRHSNGPQLALPSSTSHRYRN</sequence>